<evidence type="ECO:0000313" key="2">
    <source>
        <dbReference type="EMBL" id="KKS90524.1"/>
    </source>
</evidence>
<sequence length="296" mass="34323">MRFRDSNDQAPSQENTALSLGRWQAHASFSRTRSMFAADEVFQQPVNRSPIAKPSTSVSTKCELTRPPATSQPKLLDVDPSPRPKSVVVYRAGLATVEIQIKAKLPPRKRAVIFRVSPVPTEIIGDPNEEIKLFREEEIRWMKREAKKSNKKKDEPQIAEVKIRERRSKLKIDPSKIGMKLIALNSDIYLDIVDIYDRTLGGSGREFARAEELKKIQEELQSSDVERKFNSRLGWAKLWFRNAFCHNDPRGENLKVLRFDAVIYHDQDKRARQLERLFRKRVSLYLIERNLAIRLD</sequence>
<feature type="region of interest" description="Disordered" evidence="1">
    <location>
        <begin position="1"/>
        <end position="21"/>
    </location>
</feature>
<evidence type="ECO:0000313" key="3">
    <source>
        <dbReference type="Proteomes" id="UP000034669"/>
    </source>
</evidence>
<feature type="region of interest" description="Disordered" evidence="1">
    <location>
        <begin position="49"/>
        <end position="80"/>
    </location>
</feature>
<comment type="caution">
    <text evidence="2">The sequence shown here is derived from an EMBL/GenBank/DDBJ whole genome shotgun (WGS) entry which is preliminary data.</text>
</comment>
<proteinExistence type="predicted"/>
<feature type="compositionally biased region" description="Polar residues" evidence="1">
    <location>
        <begin position="8"/>
        <end position="18"/>
    </location>
</feature>
<organism evidence="2 3">
    <name type="scientific">Candidatus Woesebacteria bacterium GW2011_GWA1_43_12</name>
    <dbReference type="NCBI Taxonomy" id="1618557"/>
    <lineage>
        <taxon>Bacteria</taxon>
        <taxon>Candidatus Woeseibacteriota</taxon>
    </lineage>
</organism>
<accession>A0A0G1CYA8</accession>
<feature type="compositionally biased region" description="Polar residues" evidence="1">
    <location>
        <begin position="54"/>
        <end position="73"/>
    </location>
</feature>
<evidence type="ECO:0000256" key="1">
    <source>
        <dbReference type="SAM" id="MobiDB-lite"/>
    </source>
</evidence>
<name>A0A0G1CYA8_9BACT</name>
<dbReference type="AlphaFoldDB" id="A0A0G1CYA8"/>
<protein>
    <submittedName>
        <fullName evidence="2">Uncharacterized protein</fullName>
    </submittedName>
</protein>
<gene>
    <name evidence="2" type="ORF">UV66_C0002G0001</name>
</gene>
<dbReference type="EMBL" id="LCFI01000002">
    <property type="protein sequence ID" value="KKS90524.1"/>
    <property type="molecule type" value="Genomic_DNA"/>
</dbReference>
<reference evidence="2 3" key="1">
    <citation type="journal article" date="2015" name="Nature">
        <title>rRNA introns, odd ribosomes, and small enigmatic genomes across a large radiation of phyla.</title>
        <authorList>
            <person name="Brown C.T."/>
            <person name="Hug L.A."/>
            <person name="Thomas B.C."/>
            <person name="Sharon I."/>
            <person name="Castelle C.J."/>
            <person name="Singh A."/>
            <person name="Wilkins M.J."/>
            <person name="Williams K.H."/>
            <person name="Banfield J.F."/>
        </authorList>
    </citation>
    <scope>NUCLEOTIDE SEQUENCE [LARGE SCALE GENOMIC DNA]</scope>
</reference>
<dbReference type="Proteomes" id="UP000034669">
    <property type="component" value="Unassembled WGS sequence"/>
</dbReference>